<gene>
    <name evidence="18" type="primary">CLIC6</name>
</gene>
<dbReference type="Pfam" id="PF22441">
    <property type="entry name" value="CLIC-like_N"/>
    <property type="match status" value="1"/>
</dbReference>
<evidence type="ECO:0000259" key="17">
    <source>
        <dbReference type="Pfam" id="PF22441"/>
    </source>
</evidence>
<dbReference type="SFLD" id="SFLDS00019">
    <property type="entry name" value="Glutathione_Transferase_(cytos"/>
    <property type="match status" value="1"/>
</dbReference>
<evidence type="ECO:0000256" key="15">
    <source>
        <dbReference type="ARBA" id="ARBA00023303"/>
    </source>
</evidence>
<evidence type="ECO:0000256" key="9">
    <source>
        <dbReference type="ARBA" id="ARBA00022989"/>
    </source>
</evidence>
<dbReference type="AlphaFoldDB" id="A0A1A8MVZ8"/>
<dbReference type="SUPFAM" id="SSF52833">
    <property type="entry name" value="Thioredoxin-like"/>
    <property type="match status" value="1"/>
</dbReference>
<organism evidence="18">
    <name type="scientific">Nothobranchius pienaari</name>
    <dbReference type="NCBI Taxonomy" id="704102"/>
    <lineage>
        <taxon>Eukaryota</taxon>
        <taxon>Metazoa</taxon>
        <taxon>Chordata</taxon>
        <taxon>Craniata</taxon>
        <taxon>Vertebrata</taxon>
        <taxon>Euteleostomi</taxon>
        <taxon>Actinopterygii</taxon>
        <taxon>Neopterygii</taxon>
        <taxon>Teleostei</taxon>
        <taxon>Neoteleostei</taxon>
        <taxon>Acanthomorphata</taxon>
        <taxon>Ovalentaria</taxon>
        <taxon>Atherinomorphae</taxon>
        <taxon>Cyprinodontiformes</taxon>
        <taxon>Nothobranchiidae</taxon>
        <taxon>Nothobranchius</taxon>
    </lineage>
</organism>
<keyword evidence="14" id="KW-0868">Chloride</keyword>
<dbReference type="EMBL" id="HAEF01019648">
    <property type="protein sequence ID" value="SBR60807.1"/>
    <property type="molecule type" value="Transcribed_RNA"/>
</dbReference>
<dbReference type="GO" id="GO:0005737">
    <property type="term" value="C:cytoplasm"/>
    <property type="evidence" value="ECO:0007669"/>
    <property type="project" value="UniProtKB-SubCell"/>
</dbReference>
<reference evidence="18" key="2">
    <citation type="submission" date="2016-06" db="EMBL/GenBank/DDBJ databases">
        <title>The genome of a short-lived fish provides insights into sex chromosome evolution and the genetic control of aging.</title>
        <authorList>
            <person name="Reichwald K."/>
            <person name="Felder M."/>
            <person name="Petzold A."/>
            <person name="Koch P."/>
            <person name="Groth M."/>
            <person name="Platzer M."/>
        </authorList>
    </citation>
    <scope>NUCLEOTIDE SEQUENCE</scope>
    <source>
        <tissue evidence="18">Brain</tissue>
    </source>
</reference>
<keyword evidence="13" id="KW-0869">Chloride channel</keyword>
<dbReference type="GO" id="GO:0034707">
    <property type="term" value="C:chloride channel complex"/>
    <property type="evidence" value="ECO:0007669"/>
    <property type="project" value="UniProtKB-KW"/>
</dbReference>
<name>A0A1A8MVZ8_9TELE</name>
<evidence type="ECO:0000256" key="11">
    <source>
        <dbReference type="ARBA" id="ARBA00023065"/>
    </source>
</evidence>
<keyword evidence="4" id="KW-0813">Transport</keyword>
<dbReference type="InterPro" id="IPR002946">
    <property type="entry name" value="CLIC"/>
</dbReference>
<dbReference type="InterPro" id="IPR040079">
    <property type="entry name" value="Glutathione_S-Trfase"/>
</dbReference>
<evidence type="ECO:0000256" key="1">
    <source>
        <dbReference type="ARBA" id="ARBA00004162"/>
    </source>
</evidence>
<keyword evidence="10" id="KW-0560">Oxidoreductase</keyword>
<evidence type="ECO:0000256" key="3">
    <source>
        <dbReference type="ARBA" id="ARBA00007655"/>
    </source>
</evidence>
<dbReference type="Gene3D" id="3.40.30.10">
    <property type="entry name" value="Glutaredoxin"/>
    <property type="match status" value="1"/>
</dbReference>
<comment type="catalytic activity">
    <reaction evidence="16">
        <text>chloride(in) = chloride(out)</text>
        <dbReference type="Rhea" id="RHEA:29823"/>
        <dbReference type="ChEBI" id="CHEBI:17996"/>
    </reaction>
</comment>
<evidence type="ECO:0000256" key="7">
    <source>
        <dbReference type="ARBA" id="ARBA00022692"/>
    </source>
</evidence>
<evidence type="ECO:0000256" key="12">
    <source>
        <dbReference type="ARBA" id="ARBA00023136"/>
    </source>
</evidence>
<evidence type="ECO:0000256" key="2">
    <source>
        <dbReference type="ARBA" id="ARBA00004496"/>
    </source>
</evidence>
<keyword evidence="15" id="KW-0407">Ion channel</keyword>
<dbReference type="FunFam" id="1.20.1050.10:FF:000001">
    <property type="entry name" value="Chloride intracellular channel 2"/>
    <property type="match status" value="1"/>
</dbReference>
<keyword evidence="12" id="KW-0472">Membrane</keyword>
<evidence type="ECO:0000256" key="10">
    <source>
        <dbReference type="ARBA" id="ARBA00023002"/>
    </source>
</evidence>
<evidence type="ECO:0000256" key="6">
    <source>
        <dbReference type="ARBA" id="ARBA00022490"/>
    </source>
</evidence>
<evidence type="ECO:0000256" key="8">
    <source>
        <dbReference type="ARBA" id="ARBA00022882"/>
    </source>
</evidence>
<feature type="domain" description="CLIC N-terminal" evidence="17">
    <location>
        <begin position="14"/>
        <end position="99"/>
    </location>
</feature>
<keyword evidence="5" id="KW-1003">Cell membrane</keyword>
<evidence type="ECO:0000256" key="16">
    <source>
        <dbReference type="ARBA" id="ARBA00024167"/>
    </source>
</evidence>
<evidence type="ECO:0000256" key="14">
    <source>
        <dbReference type="ARBA" id="ARBA00023214"/>
    </source>
</evidence>
<keyword evidence="6" id="KW-0963">Cytoplasm</keyword>
<evidence type="ECO:0000256" key="13">
    <source>
        <dbReference type="ARBA" id="ARBA00023173"/>
    </source>
</evidence>
<dbReference type="PANTHER" id="PTHR45476">
    <property type="entry name" value="CHLORIDE INTRACELLULAR CHANNEL PROTEIN 6-RELATED"/>
    <property type="match status" value="1"/>
</dbReference>
<dbReference type="InterPro" id="IPR036249">
    <property type="entry name" value="Thioredoxin-like_sf"/>
</dbReference>
<keyword evidence="7" id="KW-0812">Transmembrane</keyword>
<protein>
    <submittedName>
        <fullName evidence="18">Chloride intracellular channel 6</fullName>
    </submittedName>
</protein>
<dbReference type="Gene3D" id="1.20.1050.10">
    <property type="match status" value="1"/>
</dbReference>
<comment type="similarity">
    <text evidence="3">Belongs to the chloride channel CLIC family.</text>
</comment>
<dbReference type="GO" id="GO:0016491">
    <property type="term" value="F:oxidoreductase activity"/>
    <property type="evidence" value="ECO:0007669"/>
    <property type="project" value="UniProtKB-KW"/>
</dbReference>
<dbReference type="PANTHER" id="PTHR45476:SF1">
    <property type="entry name" value="CHLORIDE INTRACELLULAR CHANNEL PROTEIN 6"/>
    <property type="match status" value="1"/>
</dbReference>
<evidence type="ECO:0000256" key="4">
    <source>
        <dbReference type="ARBA" id="ARBA00022448"/>
    </source>
</evidence>
<keyword evidence="8" id="KW-0851">Voltage-gated channel</keyword>
<dbReference type="GO" id="GO:0005886">
    <property type="term" value="C:plasma membrane"/>
    <property type="evidence" value="ECO:0007669"/>
    <property type="project" value="UniProtKB-SubCell"/>
</dbReference>
<evidence type="ECO:0000313" key="18">
    <source>
        <dbReference type="EMBL" id="SBR60807.1"/>
    </source>
</evidence>
<evidence type="ECO:0000256" key="5">
    <source>
        <dbReference type="ARBA" id="ARBA00022475"/>
    </source>
</evidence>
<keyword evidence="9" id="KW-1133">Transmembrane helix</keyword>
<dbReference type="SFLD" id="SFLDG00358">
    <property type="entry name" value="Main_(cytGST)"/>
    <property type="match status" value="1"/>
</dbReference>
<dbReference type="Pfam" id="PF13410">
    <property type="entry name" value="GST_C_2"/>
    <property type="match status" value="1"/>
</dbReference>
<dbReference type="GO" id="GO:0005254">
    <property type="term" value="F:chloride channel activity"/>
    <property type="evidence" value="ECO:0007669"/>
    <property type="project" value="UniProtKB-KW"/>
</dbReference>
<reference evidence="18" key="1">
    <citation type="submission" date="2016-05" db="EMBL/GenBank/DDBJ databases">
        <authorList>
            <person name="Lavstsen T."/>
            <person name="Jespersen J.S."/>
        </authorList>
    </citation>
    <scope>NUCLEOTIDE SEQUENCE</scope>
    <source>
        <tissue evidence="18">Brain</tissue>
    </source>
</reference>
<dbReference type="NCBIfam" id="TIGR00862">
    <property type="entry name" value="O-ClC"/>
    <property type="match status" value="1"/>
</dbReference>
<sequence length="249" mass="28280">MSWYDTAIQKLGFPSIELFVKAGSDGESIGNCPFSQRLFMILWLKGVIFSVTTVDLKRKPTDLQDLAPGTNPPFMTFNGEVKVDVNKIEEFLEEKLTPPCYPKLAPKHPEANTAGIDIFSKFSAYIKNQRKDINDVLEKALMKSLWHLDSFMRTPLSEEIDADASGDVPESCRSFLDGPELTLADCNLLPKLHILKVVCQKYRSFEIPAEMTGVWRYLNCAYQREEFTNTCPAEREIELAYVNVAKRII</sequence>
<dbReference type="InterPro" id="IPR053823">
    <property type="entry name" value="CLIC_N"/>
</dbReference>
<dbReference type="CDD" id="cd03061">
    <property type="entry name" value="GST_N_CLIC"/>
    <property type="match status" value="1"/>
</dbReference>
<dbReference type="PRINTS" id="PR01263">
    <property type="entry name" value="INTCLCHANNEL"/>
</dbReference>
<accession>A0A1A8MVZ8</accession>
<dbReference type="SUPFAM" id="SSF47616">
    <property type="entry name" value="GST C-terminal domain-like"/>
    <property type="match status" value="1"/>
</dbReference>
<dbReference type="FunFam" id="3.40.30.10:FF:000021">
    <property type="entry name" value="Chloride intracellular channel 4"/>
    <property type="match status" value="1"/>
</dbReference>
<dbReference type="InterPro" id="IPR036282">
    <property type="entry name" value="Glutathione-S-Trfase_C_sf"/>
</dbReference>
<proteinExistence type="inferred from homology"/>
<keyword evidence="11" id="KW-0406">Ion transport</keyword>
<comment type="subcellular location">
    <subcellularLocation>
        <location evidence="1">Cell membrane</location>
        <topology evidence="1">Single-pass membrane protein</topology>
    </subcellularLocation>
    <subcellularLocation>
        <location evidence="2">Cytoplasm</location>
    </subcellularLocation>
</comment>